<keyword evidence="1" id="KW-0175">Coiled coil</keyword>
<comment type="caution">
    <text evidence="3">The sequence shown here is derived from an EMBL/GenBank/DDBJ whole genome shotgun (WGS) entry which is preliminary data.</text>
</comment>
<feature type="coiled-coil region" evidence="1">
    <location>
        <begin position="97"/>
        <end position="124"/>
    </location>
</feature>
<organism evidence="3 5">
    <name type="scientific">Clostridium beijerinckii</name>
    <name type="common">Clostridium MP</name>
    <dbReference type="NCBI Taxonomy" id="1520"/>
    <lineage>
        <taxon>Bacteria</taxon>
        <taxon>Bacillati</taxon>
        <taxon>Bacillota</taxon>
        <taxon>Clostridia</taxon>
        <taxon>Eubacteriales</taxon>
        <taxon>Clostridiaceae</taxon>
        <taxon>Clostridium</taxon>
    </lineage>
</organism>
<keyword evidence="2" id="KW-1133">Transmembrane helix</keyword>
<reference evidence="3" key="1">
    <citation type="submission" date="2020-05" db="EMBL/GenBank/DDBJ databases">
        <authorList>
            <person name="Brown S."/>
            <person name="Huntemann M."/>
            <person name="Clum A."/>
            <person name="Spunde A."/>
            <person name="Palaniappan K."/>
            <person name="Ritter S."/>
            <person name="Mikhailova N."/>
            <person name="Chen I.-M."/>
            <person name="Stamatis D."/>
            <person name="Reddy T."/>
            <person name="O'Malley R."/>
            <person name="Daum C."/>
            <person name="Shapiro N."/>
            <person name="Ivanova N."/>
            <person name="Kyrpides N."/>
            <person name="Woyke T."/>
        </authorList>
    </citation>
    <scope>NUCLEOTIDE SEQUENCE</scope>
    <source>
        <strain evidence="3">DJ080</strain>
    </source>
</reference>
<protein>
    <submittedName>
        <fullName evidence="3">Uncharacterized protein</fullName>
    </submittedName>
</protein>
<proteinExistence type="predicted"/>
<sequence length="211" mass="24548">MNENQMNQLIDAVKDLKGSSELQMVQIILSIVIPMIVLIATSIITLKINKRQHELQLKEQQVALKKELKVKALFEIRLTMVDYMRQLSILSIELKNYSQKRIDLKCLSNNLIKVEEECRKIKVKIGANKCLVTDFNINSDILDDTLQCASHSIYFNYCYPEIEIPEIFKRYVIDNKDPEALINKIDQAMLMNENIFIKIEKEINETIDSII</sequence>
<dbReference type="EMBL" id="JABSWW010000001">
    <property type="protein sequence ID" value="NRT88541.1"/>
    <property type="molecule type" value="Genomic_DNA"/>
</dbReference>
<feature type="transmembrane region" description="Helical" evidence="2">
    <location>
        <begin position="24"/>
        <end position="46"/>
    </location>
</feature>
<dbReference type="Proteomes" id="UP001193748">
    <property type="component" value="Unassembled WGS sequence"/>
</dbReference>
<evidence type="ECO:0000313" key="4">
    <source>
        <dbReference type="EMBL" id="NRT90193.1"/>
    </source>
</evidence>
<gene>
    <name evidence="3" type="ORF">B0H41_002220</name>
    <name evidence="4" type="ORF">B0H41_003872</name>
</gene>
<evidence type="ECO:0000313" key="5">
    <source>
        <dbReference type="Proteomes" id="UP001193748"/>
    </source>
</evidence>
<dbReference type="EMBL" id="JABSWW010000001">
    <property type="protein sequence ID" value="NRT90193.1"/>
    <property type="molecule type" value="Genomic_DNA"/>
</dbReference>
<dbReference type="RefSeq" id="WP_173710865.1">
    <property type="nucleotide sequence ID" value="NZ_CP107022.1"/>
</dbReference>
<keyword evidence="2" id="KW-0812">Transmembrane</keyword>
<name>A0AAX0B0H8_CLOBE</name>
<evidence type="ECO:0000256" key="1">
    <source>
        <dbReference type="SAM" id="Coils"/>
    </source>
</evidence>
<keyword evidence="2" id="KW-0472">Membrane</keyword>
<dbReference type="AlphaFoldDB" id="A0AAX0B0H8"/>
<accession>A0AAX0B0H8</accession>
<reference evidence="3" key="2">
    <citation type="journal article" date="2022" name="Nat. Biotechnol.">
        <title>Carbon-negative production of acetone and isopropanol by gas fermentation at industrial pilot scale.</title>
        <authorList>
            <person name="Liew F.E."/>
            <person name="Nogle R."/>
            <person name="Abdalla T."/>
            <person name="Rasor B.J."/>
            <person name="Canter C."/>
            <person name="Jensen R.O."/>
            <person name="Wang L."/>
            <person name="Strutz J."/>
            <person name="Chirania P."/>
            <person name="De Tissera S."/>
            <person name="Mueller A.P."/>
            <person name="Ruan Z."/>
            <person name="Gao A."/>
            <person name="Tran L."/>
            <person name="Engle N.L."/>
            <person name="Bromley J.C."/>
            <person name="Daniell J."/>
            <person name="Conrado R."/>
            <person name="Tschaplinski T.J."/>
            <person name="Giannone R.J."/>
            <person name="Hettich R.L."/>
            <person name="Karim A.S."/>
            <person name="Simpson S.D."/>
            <person name="Brown S.D."/>
            <person name="Leang C."/>
            <person name="Jewett M.C."/>
            <person name="Kopke M."/>
        </authorList>
    </citation>
    <scope>NUCLEOTIDE SEQUENCE</scope>
    <source>
        <strain evidence="3">DJ080</strain>
    </source>
</reference>
<evidence type="ECO:0000256" key="2">
    <source>
        <dbReference type="SAM" id="Phobius"/>
    </source>
</evidence>
<evidence type="ECO:0000313" key="3">
    <source>
        <dbReference type="EMBL" id="NRT88541.1"/>
    </source>
</evidence>